<dbReference type="PANTHER" id="PTHR47693">
    <property type="entry name" value="BZIP TRANSCRIPTION FACTOR RISBZ3-RELATED"/>
    <property type="match status" value="1"/>
</dbReference>
<reference evidence="9" key="1">
    <citation type="journal article" date="2023" name="Science">
        <title>Elucidation of the pathway for biosynthesis of saponin adjuvants from the soapbark tree.</title>
        <authorList>
            <person name="Reed J."/>
            <person name="Orme A."/>
            <person name="El-Demerdash A."/>
            <person name="Owen C."/>
            <person name="Martin L.B.B."/>
            <person name="Misra R.C."/>
            <person name="Kikuchi S."/>
            <person name="Rejzek M."/>
            <person name="Martin A.C."/>
            <person name="Harkess A."/>
            <person name="Leebens-Mack J."/>
            <person name="Louveau T."/>
            <person name="Stephenson M.J."/>
            <person name="Osbourn A."/>
        </authorList>
    </citation>
    <scope>NUCLEOTIDE SEQUENCE</scope>
    <source>
        <strain evidence="9">S10</strain>
    </source>
</reference>
<dbReference type="GO" id="GO:0046983">
    <property type="term" value="F:protein dimerization activity"/>
    <property type="evidence" value="ECO:0007669"/>
    <property type="project" value="UniProtKB-ARBA"/>
</dbReference>
<evidence type="ECO:0000256" key="4">
    <source>
        <dbReference type="ARBA" id="ARBA00023163"/>
    </source>
</evidence>
<dbReference type="GO" id="GO:0003700">
    <property type="term" value="F:DNA-binding transcription factor activity"/>
    <property type="evidence" value="ECO:0007669"/>
    <property type="project" value="InterPro"/>
</dbReference>
<dbReference type="GO" id="GO:0003677">
    <property type="term" value="F:DNA binding"/>
    <property type="evidence" value="ECO:0007669"/>
    <property type="project" value="UniProtKB-KW"/>
</dbReference>
<evidence type="ECO:0000256" key="5">
    <source>
        <dbReference type="ARBA" id="ARBA00023242"/>
    </source>
</evidence>
<evidence type="ECO:0000313" key="10">
    <source>
        <dbReference type="Proteomes" id="UP001163823"/>
    </source>
</evidence>
<protein>
    <submittedName>
        <fullName evidence="9">Basic leucine zipper 9-like transcription factor</fullName>
    </submittedName>
</protein>
<feature type="domain" description="BZIP" evidence="8">
    <location>
        <begin position="188"/>
        <end position="240"/>
    </location>
</feature>
<dbReference type="PANTHER" id="PTHR47693:SF1">
    <property type="entry name" value="BZIP TRANSCRIPTION FACTOR RISBZ3"/>
    <property type="match status" value="1"/>
</dbReference>
<evidence type="ECO:0000259" key="8">
    <source>
        <dbReference type="PROSITE" id="PS50217"/>
    </source>
</evidence>
<feature type="coiled-coil region" evidence="6">
    <location>
        <begin position="206"/>
        <end position="268"/>
    </location>
</feature>
<dbReference type="Gene3D" id="1.20.5.170">
    <property type="match status" value="1"/>
</dbReference>
<evidence type="ECO:0000256" key="1">
    <source>
        <dbReference type="ARBA" id="ARBA00004123"/>
    </source>
</evidence>
<evidence type="ECO:0000256" key="7">
    <source>
        <dbReference type="SAM" id="MobiDB-lite"/>
    </source>
</evidence>
<dbReference type="InterPro" id="IPR044168">
    <property type="entry name" value="RISBZ3/4/5"/>
</dbReference>
<dbReference type="KEGG" id="qsa:O6P43_019320"/>
<dbReference type="GO" id="GO:0005634">
    <property type="term" value="C:nucleus"/>
    <property type="evidence" value="ECO:0007669"/>
    <property type="project" value="UniProtKB-SubCell"/>
</dbReference>
<feature type="region of interest" description="Disordered" evidence="7">
    <location>
        <begin position="141"/>
        <end position="169"/>
    </location>
</feature>
<dbReference type="AlphaFoldDB" id="A0AAD7PK63"/>
<dbReference type="PROSITE" id="PS00036">
    <property type="entry name" value="BZIP_BASIC"/>
    <property type="match status" value="1"/>
</dbReference>
<dbReference type="EMBL" id="JARAOO010000008">
    <property type="protein sequence ID" value="KAJ7958618.1"/>
    <property type="molecule type" value="Genomic_DNA"/>
</dbReference>
<keyword evidence="3" id="KW-0238">DNA-binding</keyword>
<name>A0AAD7PK63_QUISA</name>
<dbReference type="FunFam" id="1.20.5.170:FF:000020">
    <property type="entry name" value="BZIP transcription factor"/>
    <property type="match status" value="1"/>
</dbReference>
<dbReference type="SMART" id="SM00338">
    <property type="entry name" value="BRLZ"/>
    <property type="match status" value="1"/>
</dbReference>
<comment type="caution">
    <text evidence="9">The sequence shown here is derived from an EMBL/GenBank/DDBJ whole genome shotgun (WGS) entry which is preliminary data.</text>
</comment>
<organism evidence="9 10">
    <name type="scientific">Quillaja saponaria</name>
    <name type="common">Soap bark tree</name>
    <dbReference type="NCBI Taxonomy" id="32244"/>
    <lineage>
        <taxon>Eukaryota</taxon>
        <taxon>Viridiplantae</taxon>
        <taxon>Streptophyta</taxon>
        <taxon>Embryophyta</taxon>
        <taxon>Tracheophyta</taxon>
        <taxon>Spermatophyta</taxon>
        <taxon>Magnoliopsida</taxon>
        <taxon>eudicotyledons</taxon>
        <taxon>Gunneridae</taxon>
        <taxon>Pentapetalae</taxon>
        <taxon>rosids</taxon>
        <taxon>fabids</taxon>
        <taxon>Fabales</taxon>
        <taxon>Quillajaceae</taxon>
        <taxon>Quillaja</taxon>
    </lineage>
</organism>
<gene>
    <name evidence="9" type="ORF">O6P43_019320</name>
</gene>
<sequence>MDQKQTELFSAFSSAQSLAALSIFKAGGDMKRSASELALEEFFKKSVIGTEATESADINKDVKSDEFRWQRDRYLTEGDGFFGNICSGDLNAAFRNRDAMDGFSTCGGLTDTLLWSQSLTPKHSGISVTIDSQSSICGAVGSPVSANKPKGIDDQAKGGSSGSSGEQSDDYDIEIEAGSCEQSTDPTDLKRLRRMVSNRESARRSRRRKQAHLTDLELQVEQLRGEYASLHKQLTGARQQYLDADTNNRILKSDVEALRAKVKLAEDMVARGSLTCSLNQLLQSHLSTPQEVNTNNLRRVAHVSPTITVHGDDASFAGMAVSQQNSALALGNVQFSNSNMKTGVISDAVSNVSEIWP</sequence>
<comment type="subcellular location">
    <subcellularLocation>
        <location evidence="1">Nucleus</location>
    </subcellularLocation>
</comment>
<accession>A0AAD7PK63</accession>
<dbReference type="InterPro" id="IPR046347">
    <property type="entry name" value="bZIP_sf"/>
</dbReference>
<dbReference type="InterPro" id="IPR004827">
    <property type="entry name" value="bZIP"/>
</dbReference>
<evidence type="ECO:0000256" key="3">
    <source>
        <dbReference type="ARBA" id="ARBA00023125"/>
    </source>
</evidence>
<keyword evidence="5" id="KW-0539">Nucleus</keyword>
<dbReference type="SUPFAM" id="SSF57959">
    <property type="entry name" value="Leucine zipper domain"/>
    <property type="match status" value="1"/>
</dbReference>
<dbReference type="PROSITE" id="PS50217">
    <property type="entry name" value="BZIP"/>
    <property type="match status" value="1"/>
</dbReference>
<keyword evidence="10" id="KW-1185">Reference proteome</keyword>
<keyword evidence="2" id="KW-0805">Transcription regulation</keyword>
<evidence type="ECO:0000313" key="9">
    <source>
        <dbReference type="EMBL" id="KAJ7958618.1"/>
    </source>
</evidence>
<evidence type="ECO:0000256" key="6">
    <source>
        <dbReference type="SAM" id="Coils"/>
    </source>
</evidence>
<evidence type="ECO:0000256" key="2">
    <source>
        <dbReference type="ARBA" id="ARBA00023015"/>
    </source>
</evidence>
<dbReference type="Proteomes" id="UP001163823">
    <property type="component" value="Chromosome 8"/>
</dbReference>
<proteinExistence type="predicted"/>
<keyword evidence="4" id="KW-0804">Transcription</keyword>
<dbReference type="Pfam" id="PF00170">
    <property type="entry name" value="bZIP_1"/>
    <property type="match status" value="1"/>
</dbReference>
<keyword evidence="6" id="KW-0175">Coiled coil</keyword>